<evidence type="ECO:0000256" key="1">
    <source>
        <dbReference type="SAM" id="Phobius"/>
    </source>
</evidence>
<proteinExistence type="predicted"/>
<name>A0ABU2ABV0_9BURK</name>
<feature type="transmembrane region" description="Helical" evidence="1">
    <location>
        <begin position="80"/>
        <end position="101"/>
    </location>
</feature>
<dbReference type="EMBL" id="JAVDXV010000006">
    <property type="protein sequence ID" value="MDR7333972.1"/>
    <property type="molecule type" value="Genomic_DNA"/>
</dbReference>
<accession>A0ABU2ABV0</accession>
<gene>
    <name evidence="2" type="ORF">J2X21_003124</name>
</gene>
<keyword evidence="1" id="KW-0812">Transmembrane</keyword>
<dbReference type="RefSeq" id="WP_310330123.1">
    <property type="nucleotide sequence ID" value="NZ_JAVDXV010000006.1"/>
</dbReference>
<evidence type="ECO:0000313" key="3">
    <source>
        <dbReference type="Proteomes" id="UP001180825"/>
    </source>
</evidence>
<keyword evidence="1" id="KW-1133">Transmembrane helix</keyword>
<feature type="transmembrane region" description="Helical" evidence="1">
    <location>
        <begin position="42"/>
        <end position="60"/>
    </location>
</feature>
<organism evidence="2 3">
    <name type="scientific">Roseateles asaccharophilus</name>
    <dbReference type="NCBI Taxonomy" id="582607"/>
    <lineage>
        <taxon>Bacteria</taxon>
        <taxon>Pseudomonadati</taxon>
        <taxon>Pseudomonadota</taxon>
        <taxon>Betaproteobacteria</taxon>
        <taxon>Burkholderiales</taxon>
        <taxon>Sphaerotilaceae</taxon>
        <taxon>Roseateles</taxon>
    </lineage>
</organism>
<dbReference type="Proteomes" id="UP001180825">
    <property type="component" value="Unassembled WGS sequence"/>
</dbReference>
<sequence length="105" mass="11225">MSDIQNNELDAWLRHEFEGPVADDGFAARVMRALPPRPKRRAWPLPVAAIAGGLLAWLALAPSPLMDLATSEWLAADFGASSGVLLALLFGMTLLGCAWALEEGP</sequence>
<evidence type="ECO:0000313" key="2">
    <source>
        <dbReference type="EMBL" id="MDR7333972.1"/>
    </source>
</evidence>
<protein>
    <submittedName>
        <fullName evidence="2">RDD family membrane protein YckC</fullName>
    </submittedName>
</protein>
<comment type="caution">
    <text evidence="2">The sequence shown here is derived from an EMBL/GenBank/DDBJ whole genome shotgun (WGS) entry which is preliminary data.</text>
</comment>
<keyword evidence="3" id="KW-1185">Reference proteome</keyword>
<keyword evidence="1" id="KW-0472">Membrane</keyword>
<reference evidence="2 3" key="1">
    <citation type="submission" date="2023-07" db="EMBL/GenBank/DDBJ databases">
        <title>Sorghum-associated microbial communities from plants grown in Nebraska, USA.</title>
        <authorList>
            <person name="Schachtman D."/>
        </authorList>
    </citation>
    <scope>NUCLEOTIDE SEQUENCE [LARGE SCALE GENOMIC DNA]</scope>
    <source>
        <strain evidence="2 3">BE316</strain>
    </source>
</reference>